<gene>
    <name evidence="8" type="ORF">ACFO6V_14555</name>
</gene>
<sequence length="486" mass="48470">MEKPPYELPATAEGVVNTSQDASEGTVEPAAPAPADAPHARRNLVVLVFSNLLAGVGVASGAAVGALLAESLGGTSMAGLAQAVGVLAAAVASIPLATLAQVRGRRWALSLGYALSTVGALLIVTAAVVGQLVVLLVGLTLYGVANATNLQSRYAAADNVGSRTRARTMSVVLWSTTVGSVVGPNLAAPGAMVGSGFGVPALGGPYLFSIVAYLLAGLVLAALYRDPVTNAAVGGAVAAATTAVGRLGKRADGAARAEPRRTGALTALRWAWAHPRARFAVVTTAVAHGVMIMVMVMTPVHMQHGGMSLQLVGIVISLHVLGMFAFSPVFGWLSDRFGPLRVAVGGLLLQGAAVVLGFLAAAMVPAAEAGSGGHAGHGAAAPALDTEVLTAVALVLLGLGWSACVIASSAVLASVAEPHVKLPLQGATDALMNYFGAGAAALAGPLLAWGGFQAVNTAGAILLLPAVVTVILAVRHRDSSTQPLAL</sequence>
<feature type="transmembrane region" description="Helical" evidence="6">
    <location>
        <begin position="80"/>
        <end position="100"/>
    </location>
</feature>
<feature type="region of interest" description="Disordered" evidence="5">
    <location>
        <begin position="1"/>
        <end position="36"/>
    </location>
</feature>
<evidence type="ECO:0000256" key="4">
    <source>
        <dbReference type="ARBA" id="ARBA00023136"/>
    </source>
</evidence>
<dbReference type="RefSeq" id="WP_377136506.1">
    <property type="nucleotide sequence ID" value="NZ_JBHSFI010000004.1"/>
</dbReference>
<dbReference type="SUPFAM" id="SSF103473">
    <property type="entry name" value="MFS general substrate transporter"/>
    <property type="match status" value="1"/>
</dbReference>
<feature type="transmembrane region" description="Helical" evidence="6">
    <location>
        <begin position="434"/>
        <end position="452"/>
    </location>
</feature>
<feature type="transmembrane region" description="Helical" evidence="6">
    <location>
        <begin position="388"/>
        <end position="413"/>
    </location>
</feature>
<feature type="transmembrane region" description="Helical" evidence="6">
    <location>
        <begin position="309"/>
        <end position="330"/>
    </location>
</feature>
<dbReference type="Pfam" id="PF07690">
    <property type="entry name" value="MFS_1"/>
    <property type="match status" value="1"/>
</dbReference>
<feature type="transmembrane region" description="Helical" evidence="6">
    <location>
        <begin position="44"/>
        <end position="68"/>
    </location>
</feature>
<feature type="transmembrane region" description="Helical" evidence="6">
    <location>
        <begin position="206"/>
        <end position="224"/>
    </location>
</feature>
<evidence type="ECO:0000256" key="1">
    <source>
        <dbReference type="ARBA" id="ARBA00004651"/>
    </source>
</evidence>
<dbReference type="PANTHER" id="PTHR23534">
    <property type="entry name" value="MFS PERMEASE"/>
    <property type="match status" value="1"/>
</dbReference>
<reference evidence="9" key="1">
    <citation type="journal article" date="2019" name="Int. J. Syst. Evol. Microbiol.">
        <title>The Global Catalogue of Microorganisms (GCM) 10K type strain sequencing project: providing services to taxonomists for standard genome sequencing and annotation.</title>
        <authorList>
            <consortium name="The Broad Institute Genomics Platform"/>
            <consortium name="The Broad Institute Genome Sequencing Center for Infectious Disease"/>
            <person name="Wu L."/>
            <person name="Ma J."/>
        </authorList>
    </citation>
    <scope>NUCLEOTIDE SEQUENCE [LARGE SCALE GENOMIC DNA]</scope>
    <source>
        <strain evidence="9">CCUG 42722</strain>
    </source>
</reference>
<keyword evidence="4 6" id="KW-0472">Membrane</keyword>
<dbReference type="PROSITE" id="PS50850">
    <property type="entry name" value="MFS"/>
    <property type="match status" value="1"/>
</dbReference>
<dbReference type="PANTHER" id="PTHR23534:SF1">
    <property type="entry name" value="MAJOR FACILITATOR SUPERFAMILY PROTEIN"/>
    <property type="match status" value="1"/>
</dbReference>
<feature type="transmembrane region" description="Helical" evidence="6">
    <location>
        <begin position="342"/>
        <end position="364"/>
    </location>
</feature>
<name>A0ABV9HIW0_9MICO</name>
<proteinExistence type="predicted"/>
<evidence type="ECO:0000256" key="3">
    <source>
        <dbReference type="ARBA" id="ARBA00022989"/>
    </source>
</evidence>
<dbReference type="Proteomes" id="UP001596011">
    <property type="component" value="Unassembled WGS sequence"/>
</dbReference>
<dbReference type="InterPro" id="IPR036259">
    <property type="entry name" value="MFS_trans_sf"/>
</dbReference>
<dbReference type="EMBL" id="JBHSFI010000004">
    <property type="protein sequence ID" value="MFC4629463.1"/>
    <property type="molecule type" value="Genomic_DNA"/>
</dbReference>
<keyword evidence="9" id="KW-1185">Reference proteome</keyword>
<evidence type="ECO:0000313" key="9">
    <source>
        <dbReference type="Proteomes" id="UP001596011"/>
    </source>
</evidence>
<evidence type="ECO:0000313" key="8">
    <source>
        <dbReference type="EMBL" id="MFC4629463.1"/>
    </source>
</evidence>
<comment type="subcellular location">
    <subcellularLocation>
        <location evidence="1">Cell membrane</location>
        <topology evidence="1">Multi-pass membrane protein</topology>
    </subcellularLocation>
</comment>
<organism evidence="8 9">
    <name type="scientific">Promicromonospora alba</name>
    <dbReference type="NCBI Taxonomy" id="1616110"/>
    <lineage>
        <taxon>Bacteria</taxon>
        <taxon>Bacillati</taxon>
        <taxon>Actinomycetota</taxon>
        <taxon>Actinomycetes</taxon>
        <taxon>Micrococcales</taxon>
        <taxon>Promicromonosporaceae</taxon>
        <taxon>Promicromonospora</taxon>
    </lineage>
</organism>
<accession>A0ABV9HIW0</accession>
<feature type="transmembrane region" description="Helical" evidence="6">
    <location>
        <begin position="171"/>
        <end position="194"/>
    </location>
</feature>
<keyword evidence="3 6" id="KW-1133">Transmembrane helix</keyword>
<feature type="transmembrane region" description="Helical" evidence="6">
    <location>
        <begin position="279"/>
        <end position="297"/>
    </location>
</feature>
<evidence type="ECO:0000259" key="7">
    <source>
        <dbReference type="PROSITE" id="PS50850"/>
    </source>
</evidence>
<dbReference type="InterPro" id="IPR011701">
    <property type="entry name" value="MFS"/>
</dbReference>
<evidence type="ECO:0000256" key="2">
    <source>
        <dbReference type="ARBA" id="ARBA00022692"/>
    </source>
</evidence>
<comment type="caution">
    <text evidence="8">The sequence shown here is derived from an EMBL/GenBank/DDBJ whole genome shotgun (WGS) entry which is preliminary data.</text>
</comment>
<evidence type="ECO:0000256" key="5">
    <source>
        <dbReference type="SAM" id="MobiDB-lite"/>
    </source>
</evidence>
<feature type="transmembrane region" description="Helical" evidence="6">
    <location>
        <begin position="458"/>
        <end position="474"/>
    </location>
</feature>
<feature type="transmembrane region" description="Helical" evidence="6">
    <location>
        <begin position="132"/>
        <end position="150"/>
    </location>
</feature>
<dbReference type="InterPro" id="IPR020846">
    <property type="entry name" value="MFS_dom"/>
</dbReference>
<dbReference type="Gene3D" id="1.20.1250.20">
    <property type="entry name" value="MFS general substrate transporter like domains"/>
    <property type="match status" value="1"/>
</dbReference>
<protein>
    <submittedName>
        <fullName evidence="8">MFS transporter</fullName>
    </submittedName>
</protein>
<feature type="domain" description="Major facilitator superfamily (MFS) profile" evidence="7">
    <location>
        <begin position="43"/>
        <end position="477"/>
    </location>
</feature>
<evidence type="ECO:0000256" key="6">
    <source>
        <dbReference type="SAM" id="Phobius"/>
    </source>
</evidence>
<feature type="transmembrane region" description="Helical" evidence="6">
    <location>
        <begin position="107"/>
        <end position="126"/>
    </location>
</feature>
<keyword evidence="2 6" id="KW-0812">Transmembrane</keyword>